<protein>
    <submittedName>
        <fullName evidence="1">Predicted metal-binding protein</fullName>
    </submittedName>
</protein>
<dbReference type="InterPro" id="IPR012863">
    <property type="entry name" value="DUF1636"/>
</dbReference>
<reference evidence="1 2" key="1">
    <citation type="submission" date="2017-06" db="EMBL/GenBank/DDBJ databases">
        <authorList>
            <person name="Kim H.J."/>
            <person name="Triplett B.A."/>
        </authorList>
    </citation>
    <scope>NUCLEOTIDE SEQUENCE [LARGE SCALE GENOMIC DNA]</scope>
    <source>
        <strain evidence="1 2">DSM 29339</strain>
    </source>
</reference>
<sequence>MTTITVCTTCRNAVNRDTQKGAPTGEDFLDLVRERAEGSGIAVRGVACLMGCNHGCNVAISDTGKMTYVLGRFDGTEADAAALTDYARQHATSASGTVPFRQWPQGVKGHFVARVPPLD</sequence>
<keyword evidence="2" id="KW-1185">Reference proteome</keyword>
<accession>A0A239EW52</accession>
<evidence type="ECO:0000313" key="1">
    <source>
        <dbReference type="EMBL" id="SNS48906.1"/>
    </source>
</evidence>
<evidence type="ECO:0000313" key="2">
    <source>
        <dbReference type="Proteomes" id="UP000198426"/>
    </source>
</evidence>
<gene>
    <name evidence="1" type="ORF">SAMN05421757_102365</name>
</gene>
<name>A0A239EW52_9RHOB</name>
<dbReference type="AlphaFoldDB" id="A0A239EW52"/>
<dbReference type="Proteomes" id="UP000198426">
    <property type="component" value="Unassembled WGS sequence"/>
</dbReference>
<proteinExistence type="predicted"/>
<dbReference type="Gene3D" id="3.40.30.10">
    <property type="entry name" value="Glutaredoxin"/>
    <property type="match status" value="1"/>
</dbReference>
<dbReference type="EMBL" id="FZOY01000002">
    <property type="protein sequence ID" value="SNS48906.1"/>
    <property type="molecule type" value="Genomic_DNA"/>
</dbReference>
<dbReference type="RefSeq" id="WP_089232106.1">
    <property type="nucleotide sequence ID" value="NZ_FZOY01000002.1"/>
</dbReference>
<organism evidence="1 2">
    <name type="scientific">Tropicimonas sediminicola</name>
    <dbReference type="NCBI Taxonomy" id="1031541"/>
    <lineage>
        <taxon>Bacteria</taxon>
        <taxon>Pseudomonadati</taxon>
        <taxon>Pseudomonadota</taxon>
        <taxon>Alphaproteobacteria</taxon>
        <taxon>Rhodobacterales</taxon>
        <taxon>Roseobacteraceae</taxon>
        <taxon>Tropicimonas</taxon>
    </lineage>
</organism>
<dbReference type="OrthoDB" id="424426at2"/>
<dbReference type="Pfam" id="PF07845">
    <property type="entry name" value="DUF1636"/>
    <property type="match status" value="1"/>
</dbReference>